<reference evidence="4" key="1">
    <citation type="submission" date="2023-06" db="EMBL/GenBank/DDBJ databases">
        <title>Draft genome of Marssonina rosae.</title>
        <authorList>
            <person name="Cheng Q."/>
        </authorList>
    </citation>
    <scope>NUCLEOTIDE SEQUENCE</scope>
    <source>
        <strain evidence="4">R4</strain>
    </source>
</reference>
<evidence type="ECO:0000313" key="4">
    <source>
        <dbReference type="EMBL" id="KAK2623631.1"/>
    </source>
</evidence>
<feature type="compositionally biased region" description="Low complexity" evidence="1">
    <location>
        <begin position="236"/>
        <end position="245"/>
    </location>
</feature>
<feature type="compositionally biased region" description="Polar residues" evidence="1">
    <location>
        <begin position="576"/>
        <end position="592"/>
    </location>
</feature>
<dbReference type="PANTHER" id="PTHR39613">
    <property type="entry name" value="ANCHORED CELL WALL PROTEIN, PUTATIVE (AFU_ORTHOLOGUE AFUA_4G08960)-RELATED"/>
    <property type="match status" value="1"/>
</dbReference>
<comment type="caution">
    <text evidence="4">The sequence shown here is derived from an EMBL/GenBank/DDBJ whole genome shotgun (WGS) entry which is preliminary data.</text>
</comment>
<gene>
    <name evidence="4" type="ORF">QTJ16_006812</name>
</gene>
<feature type="signal peptide" evidence="2">
    <location>
        <begin position="1"/>
        <end position="15"/>
    </location>
</feature>
<keyword evidence="2" id="KW-0732">Signal</keyword>
<feature type="region of interest" description="Disordered" evidence="1">
    <location>
        <begin position="551"/>
        <end position="592"/>
    </location>
</feature>
<evidence type="ECO:0000313" key="5">
    <source>
        <dbReference type="Proteomes" id="UP001285354"/>
    </source>
</evidence>
<dbReference type="Proteomes" id="UP001285354">
    <property type="component" value="Unassembled WGS sequence"/>
</dbReference>
<name>A0AAD9STW6_9HELO</name>
<evidence type="ECO:0000259" key="3">
    <source>
        <dbReference type="Pfam" id="PF22799"/>
    </source>
</evidence>
<organism evidence="4 5">
    <name type="scientific">Diplocarpon rosae</name>
    <dbReference type="NCBI Taxonomy" id="946125"/>
    <lineage>
        <taxon>Eukaryota</taxon>
        <taxon>Fungi</taxon>
        <taxon>Dikarya</taxon>
        <taxon>Ascomycota</taxon>
        <taxon>Pezizomycotina</taxon>
        <taxon>Leotiomycetes</taxon>
        <taxon>Helotiales</taxon>
        <taxon>Drepanopezizaceae</taxon>
        <taxon>Diplocarpon</taxon>
    </lineage>
</organism>
<proteinExistence type="predicted"/>
<dbReference type="Pfam" id="PF22799">
    <property type="entry name" value="PIR1-like_C"/>
    <property type="match status" value="1"/>
</dbReference>
<accession>A0AAD9STW6</accession>
<dbReference type="InterPro" id="IPR054508">
    <property type="entry name" value="PIR1-like_C"/>
</dbReference>
<feature type="domain" description="Cell wall mannoprotein PIR1-like C-terminal" evidence="3">
    <location>
        <begin position="62"/>
        <end position="135"/>
    </location>
</feature>
<sequence length="592" mass="64231">MHSITIFSLVASVSSSPLVQRSSCWFGITASGEQSGSLGQLDDGQIRIGGGLAPASFSITNGAITDGDGFGCILTDDVEQFQCDQGKSPITGFSIGDNGSLSYAGNATFYACPASDSEWNVYTTPVEGQKKCVEISLTASGCGEYNPVPNFQVSIVTVHDCEATTIPSQSVTISVPRPTVETHTPISIETYAPKSETDSPTTGIYPQISIQTYPPMVETHSTTTWDVYPPYAPTTPEAYPPTTETHPPRPPIIVSSYSSSETYPPSTSSHSTTEPHETPTTPAYPPHSPHTWNTTFVRAPPTYPTWTPSSSMDTYCYPTDTSKPVKTYPTYPTPTTSQSLTTYPTWIPSTSAHTHTQSSSTFDKTWSFVHTYPPHTYPPHSTPSTWTYIETVSSSAYTYQPHYIPSTSSCSTYNITSSVHTYSPHQTSSSASSSTYNTTSSTYAYPPHYTPPASPSGTYETVSSSGSIYTYQPYPTPSTSTYETALIPSSIYNYPYPTTSSSTENWKYPTLSTSSEKWGYPTPSVRKVDSRYAVSTETPMSNLTTLHTVTKTNTPESYPNPSMPAGYPVSPPESYASKSSGYPSNPKLTWYL</sequence>
<feature type="chain" id="PRO_5042186219" description="Cell wall mannoprotein PIR1-like C-terminal domain-containing protein" evidence="2">
    <location>
        <begin position="16"/>
        <end position="592"/>
    </location>
</feature>
<protein>
    <recommendedName>
        <fullName evidence="3">Cell wall mannoprotein PIR1-like C-terminal domain-containing protein</fullName>
    </recommendedName>
</protein>
<feature type="region of interest" description="Disordered" evidence="1">
    <location>
        <begin position="236"/>
        <end position="291"/>
    </location>
</feature>
<dbReference type="AlphaFoldDB" id="A0AAD9STW6"/>
<dbReference type="EMBL" id="JAUBYV010000012">
    <property type="protein sequence ID" value="KAK2623631.1"/>
    <property type="molecule type" value="Genomic_DNA"/>
</dbReference>
<feature type="compositionally biased region" description="Low complexity" evidence="1">
    <location>
        <begin position="255"/>
        <end position="272"/>
    </location>
</feature>
<keyword evidence="5" id="KW-1185">Reference proteome</keyword>
<evidence type="ECO:0000256" key="1">
    <source>
        <dbReference type="SAM" id="MobiDB-lite"/>
    </source>
</evidence>
<dbReference type="PANTHER" id="PTHR39613:SF1">
    <property type="entry name" value="ANCHORED CELL WALL PROTEIN, PUTATIVE (AFU_ORTHOLOGUE AFUA_4G08960)-RELATED"/>
    <property type="match status" value="1"/>
</dbReference>
<evidence type="ECO:0000256" key="2">
    <source>
        <dbReference type="SAM" id="SignalP"/>
    </source>
</evidence>